<comment type="subcellular location">
    <subcellularLocation>
        <location evidence="1">Cell membrane</location>
        <topology evidence="1">Single-pass membrane protein</topology>
    </subcellularLocation>
    <subcellularLocation>
        <location evidence="7">Cell membrane</location>
        <topology evidence="7">Single-pass type II membrane protein</topology>
    </subcellularLocation>
</comment>
<dbReference type="AlphaFoldDB" id="A0A917JLM0"/>
<evidence type="ECO:0000256" key="7">
    <source>
        <dbReference type="RuleBase" id="RU003879"/>
    </source>
</evidence>
<evidence type="ECO:0000256" key="4">
    <source>
        <dbReference type="ARBA" id="ARBA00022692"/>
    </source>
</evidence>
<dbReference type="GO" id="GO:0015031">
    <property type="term" value="P:protein transport"/>
    <property type="evidence" value="ECO:0007669"/>
    <property type="project" value="UniProtKB-KW"/>
</dbReference>
<dbReference type="RefSeq" id="WP_188918877.1">
    <property type="nucleotide sequence ID" value="NZ_BMPZ01000002.1"/>
</dbReference>
<dbReference type="GO" id="GO:0022857">
    <property type="term" value="F:transmembrane transporter activity"/>
    <property type="evidence" value="ECO:0007669"/>
    <property type="project" value="InterPro"/>
</dbReference>
<feature type="transmembrane region" description="Helical" evidence="8">
    <location>
        <begin position="21"/>
        <end position="41"/>
    </location>
</feature>
<dbReference type="Pfam" id="PF02472">
    <property type="entry name" value="ExbD"/>
    <property type="match status" value="1"/>
</dbReference>
<keyword evidence="6 8" id="KW-0472">Membrane</keyword>
<comment type="caution">
    <text evidence="9">The sequence shown here is derived from an EMBL/GenBank/DDBJ whole genome shotgun (WGS) entry which is preliminary data.</text>
</comment>
<evidence type="ECO:0000256" key="5">
    <source>
        <dbReference type="ARBA" id="ARBA00022989"/>
    </source>
</evidence>
<protein>
    <recommendedName>
        <fullName evidence="11">Biopolymer transporter ExbD</fullName>
    </recommendedName>
</protein>
<accession>A0A917JLM0</accession>
<evidence type="ECO:0000256" key="3">
    <source>
        <dbReference type="ARBA" id="ARBA00022475"/>
    </source>
</evidence>
<evidence type="ECO:0008006" key="11">
    <source>
        <dbReference type="Google" id="ProtNLM"/>
    </source>
</evidence>
<name>A0A917JLM0_9GAMM</name>
<gene>
    <name evidence="9" type="ORF">GCM10009332_12170</name>
</gene>
<dbReference type="EMBL" id="BMPZ01000002">
    <property type="protein sequence ID" value="GGI76367.1"/>
    <property type="molecule type" value="Genomic_DNA"/>
</dbReference>
<dbReference type="InterPro" id="IPR003400">
    <property type="entry name" value="ExbD"/>
</dbReference>
<evidence type="ECO:0000313" key="10">
    <source>
        <dbReference type="Proteomes" id="UP000613743"/>
    </source>
</evidence>
<dbReference type="GO" id="GO:0005886">
    <property type="term" value="C:plasma membrane"/>
    <property type="evidence" value="ECO:0007669"/>
    <property type="project" value="UniProtKB-SubCell"/>
</dbReference>
<proteinExistence type="inferred from homology"/>
<keyword evidence="3" id="KW-1003">Cell membrane</keyword>
<keyword evidence="4 7" id="KW-0812">Transmembrane</keyword>
<evidence type="ECO:0000256" key="8">
    <source>
        <dbReference type="SAM" id="Phobius"/>
    </source>
</evidence>
<dbReference type="Proteomes" id="UP000613743">
    <property type="component" value="Unassembled WGS sequence"/>
</dbReference>
<keyword evidence="10" id="KW-1185">Reference proteome</keyword>
<evidence type="ECO:0000256" key="1">
    <source>
        <dbReference type="ARBA" id="ARBA00004162"/>
    </source>
</evidence>
<keyword evidence="7" id="KW-0653">Protein transport</keyword>
<keyword evidence="5 8" id="KW-1133">Transmembrane helix</keyword>
<evidence type="ECO:0000256" key="6">
    <source>
        <dbReference type="ARBA" id="ARBA00023136"/>
    </source>
</evidence>
<reference evidence="9" key="2">
    <citation type="submission" date="2020-09" db="EMBL/GenBank/DDBJ databases">
        <authorList>
            <person name="Sun Q."/>
            <person name="Ohkuma M."/>
        </authorList>
    </citation>
    <scope>NUCLEOTIDE SEQUENCE</scope>
    <source>
        <strain evidence="9">JCM 30804</strain>
    </source>
</reference>
<evidence type="ECO:0000313" key="9">
    <source>
        <dbReference type="EMBL" id="GGI76367.1"/>
    </source>
</evidence>
<keyword evidence="7" id="KW-0813">Transport</keyword>
<organism evidence="9 10">
    <name type="scientific">Shewanella gelidii</name>
    <dbReference type="NCBI Taxonomy" id="1642821"/>
    <lineage>
        <taxon>Bacteria</taxon>
        <taxon>Pseudomonadati</taxon>
        <taxon>Pseudomonadota</taxon>
        <taxon>Gammaproteobacteria</taxon>
        <taxon>Alteromonadales</taxon>
        <taxon>Shewanellaceae</taxon>
        <taxon>Shewanella</taxon>
    </lineage>
</organism>
<evidence type="ECO:0000256" key="2">
    <source>
        <dbReference type="ARBA" id="ARBA00005811"/>
    </source>
</evidence>
<reference evidence="9" key="1">
    <citation type="journal article" date="2014" name="Int. J. Syst. Evol. Microbiol.">
        <title>Complete genome sequence of Corynebacterium casei LMG S-19264T (=DSM 44701T), isolated from a smear-ripened cheese.</title>
        <authorList>
            <consortium name="US DOE Joint Genome Institute (JGI-PGF)"/>
            <person name="Walter F."/>
            <person name="Albersmeier A."/>
            <person name="Kalinowski J."/>
            <person name="Ruckert C."/>
        </authorList>
    </citation>
    <scope>NUCLEOTIDE SEQUENCE</scope>
    <source>
        <strain evidence="9">JCM 30804</strain>
    </source>
</reference>
<comment type="similarity">
    <text evidence="2 7">Belongs to the ExbD/TolR family.</text>
</comment>
<sequence length="193" mass="21241">MKQSSRAKRRVKHHQRLNAGGKLNLVALMDIFTILVFFLIVNQSEVRVLQNIEKIKLPVSVADELPVENLVITVLEQTILVQERAIWQQSKSVMLDDAAPSKKVDVTNRNAPESALLSADFFQALTAELNYQAGKRPQLTAAEQLKGRGVTIIGDASVPYAVLKQIMAACAQTGYRDMSLAVEKQALPSDSEG</sequence>